<feature type="chain" id="PRO_5026005538" description="Sialate O-acetylesterase domain-containing protein" evidence="5">
    <location>
        <begin position="26"/>
        <end position="769"/>
    </location>
</feature>
<dbReference type="Pfam" id="PF00295">
    <property type="entry name" value="Glyco_hydro_28"/>
    <property type="match status" value="1"/>
</dbReference>
<evidence type="ECO:0000259" key="6">
    <source>
        <dbReference type="Pfam" id="PF03629"/>
    </source>
</evidence>
<dbReference type="InterPro" id="IPR011050">
    <property type="entry name" value="Pectin_lyase_fold/virulence"/>
</dbReference>
<dbReference type="GO" id="GO:0016788">
    <property type="term" value="F:hydrolase activity, acting on ester bonds"/>
    <property type="evidence" value="ECO:0007669"/>
    <property type="project" value="UniProtKB-ARBA"/>
</dbReference>
<dbReference type="Gene3D" id="2.160.20.10">
    <property type="entry name" value="Single-stranded right-handed beta-helix, Pectin lyase-like"/>
    <property type="match status" value="1"/>
</dbReference>
<evidence type="ECO:0000313" key="7">
    <source>
        <dbReference type="EMBL" id="MVN91210.1"/>
    </source>
</evidence>
<comment type="similarity">
    <text evidence="1 4">Belongs to the glycosyl hydrolase 28 family.</text>
</comment>
<accession>A0A6I4I7Q2</accession>
<dbReference type="SUPFAM" id="SSF51126">
    <property type="entry name" value="Pectin lyase-like"/>
    <property type="match status" value="1"/>
</dbReference>
<evidence type="ECO:0000256" key="4">
    <source>
        <dbReference type="RuleBase" id="RU361169"/>
    </source>
</evidence>
<dbReference type="InterPro" id="IPR052940">
    <property type="entry name" value="Carb_Esterase_6"/>
</dbReference>
<dbReference type="EMBL" id="WQLA01000003">
    <property type="protein sequence ID" value="MVN91210.1"/>
    <property type="molecule type" value="Genomic_DNA"/>
</dbReference>
<evidence type="ECO:0000256" key="2">
    <source>
        <dbReference type="ARBA" id="ARBA00022801"/>
    </source>
</evidence>
<name>A0A6I4I7Q2_9SPHI</name>
<dbReference type="OrthoDB" id="9795222at2"/>
<dbReference type="GO" id="GO:0005975">
    <property type="term" value="P:carbohydrate metabolic process"/>
    <property type="evidence" value="ECO:0007669"/>
    <property type="project" value="InterPro"/>
</dbReference>
<feature type="signal peptide" evidence="5">
    <location>
        <begin position="1"/>
        <end position="25"/>
    </location>
</feature>
<dbReference type="Pfam" id="PF03629">
    <property type="entry name" value="SASA"/>
    <property type="match status" value="1"/>
</dbReference>
<dbReference type="InterPro" id="IPR012334">
    <property type="entry name" value="Pectin_lyas_fold"/>
</dbReference>
<feature type="domain" description="Sialate O-acetylesterase" evidence="6">
    <location>
        <begin position="537"/>
        <end position="760"/>
    </location>
</feature>
<dbReference type="SUPFAM" id="SSF52266">
    <property type="entry name" value="SGNH hydrolase"/>
    <property type="match status" value="1"/>
</dbReference>
<keyword evidence="2 4" id="KW-0378">Hydrolase</keyword>
<keyword evidence="5" id="KW-0732">Signal</keyword>
<sequence>MKPNMKFYIALLILLWGANNTVCEAQNVFNIKSYGAVESESIDNAKAIQKAIDVCASKGGGNVLVPDGKFLSGTIFLKSNVTLFLSPLAVLKGSTKMLDYNASNALERRGFICAVKQHNIGITGTGSVNGQGEADTFYSADMKNGLPGRPNCIVFNDCTNVTLKDFTLRNSAHWSIDIKNCDSIKAESIKVFSKVVANNDGIDLTDCHTATILNSEFICGDDAICFKSDSKRGVKDIVVKNCSASSQSNAIKFGTKSVGGFTNVYISDCKLYNTRLSGLALEVVDGGTLNNIRISNITMNKVNGAIFMKLGKRSGNGNGSLYNVELNHISADSIGYWKPDKRARYFKNAADERIGVILSGMPMNPITDINLTNIKLRFAGGGLPADATVVMPEVPAVYPEYSNWGVTPAYGINLRHAKNVNINGLELSSVKSDARPAFLTDDVEAIRIKKLDAKVTAAKSVVKMSNTKNVIISQSVVQPGVAAYLALSGNIKQVNLSDNDFKGLNKVYTLNDNASEIEIAGLKSKSVLQSKESKPLAVYLLMGQSNMAGRGVITGTLAQEHNDSVLVLNKDGEWVVAHHPLHYDKPSMAGAGPGLMFGMEMKKAHPGVTIGLVPCAVGGTSIEKWVPGAYDEVTKTHPYDDAVARIEAAMKQGTIKGVIWHQGEANSSPQKVETYLAQLSELIGRIRKLVKNPDLPFVAGKLGLFNNKFYDFNIEIVKLPQVVSNTAVVSSDGLDHKGDGLHFNGHSADELGRRYAEKMLELEGETVKK</sequence>
<comment type="caution">
    <text evidence="7">The sequence shown here is derived from an EMBL/GenBank/DDBJ whole genome shotgun (WGS) entry which is preliminary data.</text>
</comment>
<dbReference type="AlphaFoldDB" id="A0A6I4I7Q2"/>
<gene>
    <name evidence="7" type="ORF">GO816_08760</name>
</gene>
<dbReference type="Proteomes" id="UP000434850">
    <property type="component" value="Unassembled WGS sequence"/>
</dbReference>
<evidence type="ECO:0000313" key="8">
    <source>
        <dbReference type="Proteomes" id="UP000434850"/>
    </source>
</evidence>
<protein>
    <recommendedName>
        <fullName evidence="6">Sialate O-acetylesterase domain-containing protein</fullName>
    </recommendedName>
</protein>
<dbReference type="PANTHER" id="PTHR31988">
    <property type="entry name" value="ESTERASE, PUTATIVE (DUF303)-RELATED"/>
    <property type="match status" value="1"/>
</dbReference>
<keyword evidence="3 4" id="KW-0326">Glycosidase</keyword>
<dbReference type="InterPro" id="IPR000743">
    <property type="entry name" value="Glyco_hydro_28"/>
</dbReference>
<proteinExistence type="inferred from homology"/>
<dbReference type="Gene3D" id="3.40.50.1110">
    <property type="entry name" value="SGNH hydrolase"/>
    <property type="match status" value="1"/>
</dbReference>
<dbReference type="SMART" id="SM00710">
    <property type="entry name" value="PbH1"/>
    <property type="match status" value="5"/>
</dbReference>
<dbReference type="GO" id="GO:0004650">
    <property type="term" value="F:polygalacturonase activity"/>
    <property type="evidence" value="ECO:0007669"/>
    <property type="project" value="InterPro"/>
</dbReference>
<dbReference type="InterPro" id="IPR006626">
    <property type="entry name" value="PbH1"/>
</dbReference>
<reference evidence="7 8" key="1">
    <citation type="submission" date="2019-12" db="EMBL/GenBank/DDBJ databases">
        <title>Mucilaginibacter sp. HME9299 genome sequencing and assembly.</title>
        <authorList>
            <person name="Kang H."/>
            <person name="Kim H."/>
            <person name="Joh K."/>
        </authorList>
    </citation>
    <scope>NUCLEOTIDE SEQUENCE [LARGE SCALE GENOMIC DNA]</scope>
    <source>
        <strain evidence="7 8">HME9299</strain>
    </source>
</reference>
<dbReference type="PANTHER" id="PTHR31988:SF19">
    <property type="entry name" value="9-O-ACETYL-N-ACETYLNEURAMINIC ACID DEACETYLASE-RELATED"/>
    <property type="match status" value="1"/>
</dbReference>
<dbReference type="InterPro" id="IPR005181">
    <property type="entry name" value="SASA"/>
</dbReference>
<dbReference type="InterPro" id="IPR036514">
    <property type="entry name" value="SGNH_hydro_sf"/>
</dbReference>
<evidence type="ECO:0000256" key="3">
    <source>
        <dbReference type="ARBA" id="ARBA00023295"/>
    </source>
</evidence>
<evidence type="ECO:0000256" key="5">
    <source>
        <dbReference type="SAM" id="SignalP"/>
    </source>
</evidence>
<organism evidence="7 8">
    <name type="scientific">Mucilaginibacter aquatilis</name>
    <dbReference type="NCBI Taxonomy" id="1517760"/>
    <lineage>
        <taxon>Bacteria</taxon>
        <taxon>Pseudomonadati</taxon>
        <taxon>Bacteroidota</taxon>
        <taxon>Sphingobacteriia</taxon>
        <taxon>Sphingobacteriales</taxon>
        <taxon>Sphingobacteriaceae</taxon>
        <taxon>Mucilaginibacter</taxon>
    </lineage>
</organism>
<evidence type="ECO:0000256" key="1">
    <source>
        <dbReference type="ARBA" id="ARBA00008834"/>
    </source>
</evidence>
<keyword evidence="8" id="KW-1185">Reference proteome</keyword>